<gene>
    <name evidence="1" type="ORF">HPB50_025755</name>
</gene>
<accession>A0ACB7SWW9</accession>
<evidence type="ECO:0000313" key="2">
    <source>
        <dbReference type="Proteomes" id="UP000821845"/>
    </source>
</evidence>
<sequence>MARRNANTTVGYADENSRPSNLPPKLTVNQQKTSMPANPKRQALGCIQTNQVVEKKPLAKRDCGNQQSVALRRSARLGASAAENGRPNGRFEIFEESSCGASHQPRAARTAKDAQAAPSAREPLGLVVPATSENAVVPMSPDCRMEDESIPPGESPMVLDTSLHALEPMSYSDIREQESSAEYAQDICTYMRELEAGFLLAYYSFCTVRLACKANYMKRQPDITSAMRTILVDWLVEVSEEYQLHNETLFLAVSYVDRFLSSMSVQRTRLQLVGTASLLIAAKFEEIYPPDVTEFVYITDDTYSKQQVLKMEQVVLKVLCFDVATPTPYAFLLRFAEVSKCPDTVTYLAQYFCELALMDDDPYLQYLPSIIAGAALCLANHTLNRHPWGQDLIDFSGYEVHAFRECIHSLYSTFCNAHSREQKAVYEKFKNSKYHAVAHLKPSQVLPF</sequence>
<proteinExistence type="predicted"/>
<name>A0ACB7SWW9_HYAAI</name>
<evidence type="ECO:0000313" key="1">
    <source>
        <dbReference type="EMBL" id="KAH6937134.1"/>
    </source>
</evidence>
<dbReference type="Proteomes" id="UP000821845">
    <property type="component" value="Chromosome 3"/>
</dbReference>
<organism evidence="1 2">
    <name type="scientific">Hyalomma asiaticum</name>
    <name type="common">Tick</name>
    <dbReference type="NCBI Taxonomy" id="266040"/>
    <lineage>
        <taxon>Eukaryota</taxon>
        <taxon>Metazoa</taxon>
        <taxon>Ecdysozoa</taxon>
        <taxon>Arthropoda</taxon>
        <taxon>Chelicerata</taxon>
        <taxon>Arachnida</taxon>
        <taxon>Acari</taxon>
        <taxon>Parasitiformes</taxon>
        <taxon>Ixodida</taxon>
        <taxon>Ixodoidea</taxon>
        <taxon>Ixodidae</taxon>
        <taxon>Hyalomminae</taxon>
        <taxon>Hyalomma</taxon>
    </lineage>
</organism>
<dbReference type="EMBL" id="CM023483">
    <property type="protein sequence ID" value="KAH6937134.1"/>
    <property type="molecule type" value="Genomic_DNA"/>
</dbReference>
<protein>
    <submittedName>
        <fullName evidence="1">Uncharacterized protein</fullName>
    </submittedName>
</protein>
<comment type="caution">
    <text evidence="1">The sequence shown here is derived from an EMBL/GenBank/DDBJ whole genome shotgun (WGS) entry which is preliminary data.</text>
</comment>
<reference evidence="1" key="1">
    <citation type="submission" date="2020-05" db="EMBL/GenBank/DDBJ databases">
        <title>Large-scale comparative analyses of tick genomes elucidate their genetic diversity and vector capacities.</title>
        <authorList>
            <person name="Jia N."/>
            <person name="Wang J."/>
            <person name="Shi W."/>
            <person name="Du L."/>
            <person name="Sun Y."/>
            <person name="Zhan W."/>
            <person name="Jiang J."/>
            <person name="Wang Q."/>
            <person name="Zhang B."/>
            <person name="Ji P."/>
            <person name="Sakyi L.B."/>
            <person name="Cui X."/>
            <person name="Yuan T."/>
            <person name="Jiang B."/>
            <person name="Yang W."/>
            <person name="Lam T.T.-Y."/>
            <person name="Chang Q."/>
            <person name="Ding S."/>
            <person name="Wang X."/>
            <person name="Zhu J."/>
            <person name="Ruan X."/>
            <person name="Zhao L."/>
            <person name="Wei J."/>
            <person name="Que T."/>
            <person name="Du C."/>
            <person name="Cheng J."/>
            <person name="Dai P."/>
            <person name="Han X."/>
            <person name="Huang E."/>
            <person name="Gao Y."/>
            <person name="Liu J."/>
            <person name="Shao H."/>
            <person name="Ye R."/>
            <person name="Li L."/>
            <person name="Wei W."/>
            <person name="Wang X."/>
            <person name="Wang C."/>
            <person name="Yang T."/>
            <person name="Huo Q."/>
            <person name="Li W."/>
            <person name="Guo W."/>
            <person name="Chen H."/>
            <person name="Zhou L."/>
            <person name="Ni X."/>
            <person name="Tian J."/>
            <person name="Zhou Y."/>
            <person name="Sheng Y."/>
            <person name="Liu T."/>
            <person name="Pan Y."/>
            <person name="Xia L."/>
            <person name="Li J."/>
            <person name="Zhao F."/>
            <person name="Cao W."/>
        </authorList>
    </citation>
    <scope>NUCLEOTIDE SEQUENCE</scope>
    <source>
        <strain evidence="1">Hyas-2018</strain>
    </source>
</reference>
<keyword evidence="2" id="KW-1185">Reference proteome</keyword>